<dbReference type="GO" id="GO:0008641">
    <property type="term" value="F:ubiquitin-like modifier activating enzyme activity"/>
    <property type="evidence" value="ECO:0007669"/>
    <property type="project" value="InterPro"/>
</dbReference>
<comment type="caution">
    <text evidence="2">The sequence shown here is derived from an EMBL/GenBank/DDBJ whole genome shotgun (WGS) entry which is preliminary data.</text>
</comment>
<dbReference type="AlphaFoldDB" id="A0A7W9EQ70"/>
<dbReference type="InterPro" id="IPR035985">
    <property type="entry name" value="Ubiquitin-activating_enz"/>
</dbReference>
<dbReference type="Gene3D" id="3.40.50.720">
    <property type="entry name" value="NAD(P)-binding Rossmann-like Domain"/>
    <property type="match status" value="1"/>
</dbReference>
<evidence type="ECO:0000313" key="3">
    <source>
        <dbReference type="Proteomes" id="UP000537161"/>
    </source>
</evidence>
<dbReference type="Pfam" id="PF00899">
    <property type="entry name" value="ThiF"/>
    <property type="match status" value="1"/>
</dbReference>
<dbReference type="InterPro" id="IPR045886">
    <property type="entry name" value="ThiF/MoeB/HesA"/>
</dbReference>
<dbReference type="PANTHER" id="PTHR43267:SF1">
    <property type="entry name" value="TRNA THREONYLCARBAMOYLADENOSINE DEHYDRATASE"/>
    <property type="match status" value="1"/>
</dbReference>
<dbReference type="EMBL" id="JACIJH010000003">
    <property type="protein sequence ID" value="MBB5706347.1"/>
    <property type="molecule type" value="Genomic_DNA"/>
</dbReference>
<evidence type="ECO:0000313" key="2">
    <source>
        <dbReference type="EMBL" id="MBB5706347.1"/>
    </source>
</evidence>
<evidence type="ECO:0000259" key="1">
    <source>
        <dbReference type="Pfam" id="PF00899"/>
    </source>
</evidence>
<protein>
    <recommendedName>
        <fullName evidence="1">THIF-type NAD/FAD binding fold domain-containing protein</fullName>
    </recommendedName>
</protein>
<dbReference type="PANTHER" id="PTHR43267">
    <property type="entry name" value="TRNA THREONYLCARBAMOYLADENOSINE DEHYDRATASE"/>
    <property type="match status" value="1"/>
</dbReference>
<sequence length="588" mass="64111">MTAKANEVTNWWKCWPSLYDAEMAAFSAHGAAATVLNDQNDMLILDVEWPLEDRTVNLKVGFSPLHPFFPPTVTAPDINLARHRNPFDGGLCLLVPGAGHWNSKQRVAELIHEQLVKIFDVNRLREEEKWDEAAAVEEQAPDPLANYYFNEAEDHSTVYFARPAVPAQSCGPAEFFINPRAANGSTSAFEAMLRRTKPASGHWLAPLFEPKGWAGNWKQSEGRWVRLKQPMPKDAAGLLAAAEAVIAQQVTANKLLRPLQERGNRDLRITVIIFDDEIAYGPDGTGDGWLFLVERWQGKGAKGHSVALVRSYEVSEEIFARLPVAAALRNKKVLLIGAGAVGSFVAAELVRAGIGELTIVDPDRVEPGNSVRWLLGRIAWGLPKVLALSNFLMTNYPFARVVAWGTRLGEGTTDVDVARSVSPTPVSELRRLIDEADLVVDASASIDCQAAMAHECRRIGTPLVVGYATEGLHGGVVVRLRPGAPACWVCLNEHWSDGGIKVPPRDPSATVIPIGCNSPTFTGGSFDLQEVSMEVVRSAIGLLAPDEYDAGDWDWSALALVRDGRRTLPQWDCGTLAPHPKCSGCGSK</sequence>
<feature type="domain" description="THIF-type NAD/FAD binding fold" evidence="1">
    <location>
        <begin position="326"/>
        <end position="493"/>
    </location>
</feature>
<name>A0A7W9EQ70_9SPHN</name>
<accession>A0A7W9EQ70</accession>
<proteinExistence type="predicted"/>
<dbReference type="GO" id="GO:0061503">
    <property type="term" value="F:tRNA threonylcarbamoyladenosine dehydratase"/>
    <property type="evidence" value="ECO:0007669"/>
    <property type="project" value="TreeGrafter"/>
</dbReference>
<keyword evidence="3" id="KW-1185">Reference proteome</keyword>
<dbReference type="InterPro" id="IPR000594">
    <property type="entry name" value="ThiF_NAD_FAD-bd"/>
</dbReference>
<organism evidence="2 3">
    <name type="scientific">Sphingopyxis panaciterrulae</name>
    <dbReference type="NCBI Taxonomy" id="462372"/>
    <lineage>
        <taxon>Bacteria</taxon>
        <taxon>Pseudomonadati</taxon>
        <taxon>Pseudomonadota</taxon>
        <taxon>Alphaproteobacteria</taxon>
        <taxon>Sphingomonadales</taxon>
        <taxon>Sphingomonadaceae</taxon>
        <taxon>Sphingopyxis</taxon>
    </lineage>
</organism>
<dbReference type="CDD" id="cd01483">
    <property type="entry name" value="E1_enzyme_family"/>
    <property type="match status" value="1"/>
</dbReference>
<reference evidence="2 3" key="1">
    <citation type="submission" date="2020-08" db="EMBL/GenBank/DDBJ databases">
        <title>Genomic Encyclopedia of Type Strains, Phase IV (KMG-IV): sequencing the most valuable type-strain genomes for metagenomic binning, comparative biology and taxonomic classification.</title>
        <authorList>
            <person name="Goeker M."/>
        </authorList>
    </citation>
    <scope>NUCLEOTIDE SEQUENCE [LARGE SCALE GENOMIC DNA]</scope>
    <source>
        <strain evidence="2 3">DSM 27163</strain>
    </source>
</reference>
<dbReference type="GO" id="GO:0061504">
    <property type="term" value="P:cyclic threonylcarbamoyladenosine biosynthetic process"/>
    <property type="evidence" value="ECO:0007669"/>
    <property type="project" value="TreeGrafter"/>
</dbReference>
<gene>
    <name evidence="2" type="ORF">FHR21_001691</name>
</gene>
<dbReference type="Proteomes" id="UP000537161">
    <property type="component" value="Unassembled WGS sequence"/>
</dbReference>
<dbReference type="SUPFAM" id="SSF69572">
    <property type="entry name" value="Activating enzymes of the ubiquitin-like proteins"/>
    <property type="match status" value="1"/>
</dbReference>